<keyword evidence="3" id="KW-1185">Reference proteome</keyword>
<reference evidence="2 3" key="1">
    <citation type="journal article" date="2018" name="Front. Plant Sci.">
        <title>Red Clover (Trifolium pratense) and Zigzag Clover (T. medium) - A Picture of Genomic Similarities and Differences.</title>
        <authorList>
            <person name="Dluhosova J."/>
            <person name="Istvanek J."/>
            <person name="Nedelnik J."/>
            <person name="Repkova J."/>
        </authorList>
    </citation>
    <scope>NUCLEOTIDE SEQUENCE [LARGE SCALE GENOMIC DNA]</scope>
    <source>
        <strain evidence="3">cv. 10/8</strain>
        <tissue evidence="2">Leaf</tissue>
    </source>
</reference>
<dbReference type="Pfam" id="PF05623">
    <property type="entry name" value="DUF789"/>
    <property type="match status" value="1"/>
</dbReference>
<dbReference type="InterPro" id="IPR008507">
    <property type="entry name" value="DUF789"/>
</dbReference>
<feature type="compositionally biased region" description="Basic and acidic residues" evidence="1">
    <location>
        <begin position="26"/>
        <end position="39"/>
    </location>
</feature>
<name>A0A392TAK6_9FABA</name>
<sequence>FFHRQLGEDSDSDFRDSSSDGSSDCEPVRGYREQRNLPHLSDEVSHWMGRLSVRNQHSLPQDGFSSDDGESVNSQGYLLFEYLERDPPYGR</sequence>
<accession>A0A392TAK6</accession>
<evidence type="ECO:0000256" key="1">
    <source>
        <dbReference type="SAM" id="MobiDB-lite"/>
    </source>
</evidence>
<dbReference type="PANTHER" id="PTHR31343:SF42">
    <property type="entry name" value="T15D22.8"/>
    <property type="match status" value="1"/>
</dbReference>
<evidence type="ECO:0000313" key="2">
    <source>
        <dbReference type="EMBL" id="MCI57156.1"/>
    </source>
</evidence>
<evidence type="ECO:0000313" key="3">
    <source>
        <dbReference type="Proteomes" id="UP000265520"/>
    </source>
</evidence>
<dbReference type="EMBL" id="LXQA010524272">
    <property type="protein sequence ID" value="MCI57156.1"/>
    <property type="molecule type" value="Genomic_DNA"/>
</dbReference>
<dbReference type="Proteomes" id="UP000265520">
    <property type="component" value="Unassembled WGS sequence"/>
</dbReference>
<dbReference type="AlphaFoldDB" id="A0A392TAK6"/>
<feature type="region of interest" description="Disordered" evidence="1">
    <location>
        <begin position="1"/>
        <end position="39"/>
    </location>
</feature>
<feature type="non-terminal residue" evidence="2">
    <location>
        <position position="91"/>
    </location>
</feature>
<feature type="non-terminal residue" evidence="2">
    <location>
        <position position="1"/>
    </location>
</feature>
<dbReference type="PANTHER" id="PTHR31343">
    <property type="entry name" value="T15D22.8"/>
    <property type="match status" value="1"/>
</dbReference>
<protein>
    <submittedName>
        <fullName evidence="2">Uncharacterized protein</fullName>
    </submittedName>
</protein>
<proteinExistence type="predicted"/>
<comment type="caution">
    <text evidence="2">The sequence shown here is derived from an EMBL/GenBank/DDBJ whole genome shotgun (WGS) entry which is preliminary data.</text>
</comment>
<organism evidence="2 3">
    <name type="scientific">Trifolium medium</name>
    <dbReference type="NCBI Taxonomy" id="97028"/>
    <lineage>
        <taxon>Eukaryota</taxon>
        <taxon>Viridiplantae</taxon>
        <taxon>Streptophyta</taxon>
        <taxon>Embryophyta</taxon>
        <taxon>Tracheophyta</taxon>
        <taxon>Spermatophyta</taxon>
        <taxon>Magnoliopsida</taxon>
        <taxon>eudicotyledons</taxon>
        <taxon>Gunneridae</taxon>
        <taxon>Pentapetalae</taxon>
        <taxon>rosids</taxon>
        <taxon>fabids</taxon>
        <taxon>Fabales</taxon>
        <taxon>Fabaceae</taxon>
        <taxon>Papilionoideae</taxon>
        <taxon>50 kb inversion clade</taxon>
        <taxon>NPAAA clade</taxon>
        <taxon>Hologalegina</taxon>
        <taxon>IRL clade</taxon>
        <taxon>Trifolieae</taxon>
        <taxon>Trifolium</taxon>
    </lineage>
</organism>